<protein>
    <submittedName>
        <fullName evidence="3">Polysaccharide biosynthesis protein</fullName>
    </submittedName>
</protein>
<keyword evidence="2" id="KW-0812">Transmembrane</keyword>
<sequence>MFWSLAARTYAVDAVGVGSAAIAAMTVLGSVGMLGLGTLLMAKLPTLERESDRLRLMRASITVVGVASGVLALAWTGLAPFLSDTLRPVSSNVFVATLFCVGVVLFTVTTTLDYALLSAARGAVQFARNVVTSVVKLGLIPIFVLIGWTSGLDLYLAWVAGLGLSLPVCYRYFRRPAQDDLPADDAATTPTQRFAGFRQLREMRGEAGGHHMLNLALQVPTLLLPILAALAATAADTAYFTTARLAASFFFIIPFALAIAVFAQSGQNEEQALAKIRATLPLGLAAAVVTFLIAAPFAGLVMTIFGGAYTSGVAVSAFQIMMIAGVPLVIKDHYVSLRRVQGRLGAALRVVGAGTAMEIVFALVGGRLAGVNGLCWGWLLAVALEAVITLPSLSVIWRKPESTIATEVNVKANTIEALPAAYRRLAASFYPLELLRPIDERDLAHYANEAANEAAKTFRRTHERATSARHRPGRSGHLPDESTPHLRPGSNRPLSSHPQRNRSE</sequence>
<feature type="region of interest" description="Disordered" evidence="1">
    <location>
        <begin position="456"/>
        <end position="504"/>
    </location>
</feature>
<evidence type="ECO:0000313" key="4">
    <source>
        <dbReference type="Proteomes" id="UP000199013"/>
    </source>
</evidence>
<feature type="transmembrane region" description="Helical" evidence="2">
    <location>
        <begin position="61"/>
        <end position="82"/>
    </location>
</feature>
<feature type="transmembrane region" description="Helical" evidence="2">
    <location>
        <begin position="20"/>
        <end position="40"/>
    </location>
</feature>
<keyword evidence="2" id="KW-0472">Membrane</keyword>
<dbReference type="AlphaFoldDB" id="A0A1C3NV79"/>
<evidence type="ECO:0000256" key="2">
    <source>
        <dbReference type="SAM" id="Phobius"/>
    </source>
</evidence>
<feature type="transmembrane region" description="Helical" evidence="2">
    <location>
        <begin position="213"/>
        <end position="233"/>
    </location>
</feature>
<feature type="transmembrane region" description="Helical" evidence="2">
    <location>
        <begin position="284"/>
        <end position="305"/>
    </location>
</feature>
<reference evidence="4" key="1">
    <citation type="submission" date="2016-02" db="EMBL/GenBank/DDBJ databases">
        <authorList>
            <person name="Wibberg D."/>
        </authorList>
    </citation>
    <scope>NUCLEOTIDE SEQUENCE [LARGE SCALE GENOMIC DNA]</scope>
</reference>
<feature type="transmembrane region" description="Helical" evidence="2">
    <location>
        <begin position="311"/>
        <end position="330"/>
    </location>
</feature>
<organism evidence="3 4">
    <name type="scientific">Candidatus Protofrankia californiensis</name>
    <dbReference type="NCBI Taxonomy" id="1839754"/>
    <lineage>
        <taxon>Bacteria</taxon>
        <taxon>Bacillati</taxon>
        <taxon>Actinomycetota</taxon>
        <taxon>Actinomycetes</taxon>
        <taxon>Frankiales</taxon>
        <taxon>Frankiaceae</taxon>
        <taxon>Protofrankia</taxon>
    </lineage>
</organism>
<dbReference type="Proteomes" id="UP000199013">
    <property type="component" value="Unassembled WGS sequence"/>
</dbReference>
<keyword evidence="2" id="KW-1133">Transmembrane helix</keyword>
<evidence type="ECO:0000313" key="3">
    <source>
        <dbReference type="EMBL" id="SBW19323.1"/>
    </source>
</evidence>
<keyword evidence="4" id="KW-1185">Reference proteome</keyword>
<feature type="transmembrane region" description="Helical" evidence="2">
    <location>
        <begin position="129"/>
        <end position="148"/>
    </location>
</feature>
<evidence type="ECO:0000256" key="1">
    <source>
        <dbReference type="SAM" id="MobiDB-lite"/>
    </source>
</evidence>
<feature type="transmembrane region" description="Helical" evidence="2">
    <location>
        <begin position="154"/>
        <end position="173"/>
    </location>
</feature>
<feature type="transmembrane region" description="Helical" evidence="2">
    <location>
        <begin position="342"/>
        <end position="364"/>
    </location>
</feature>
<accession>A0A1C3NV79</accession>
<feature type="transmembrane region" description="Helical" evidence="2">
    <location>
        <begin position="94"/>
        <end position="117"/>
    </location>
</feature>
<proteinExistence type="predicted"/>
<feature type="compositionally biased region" description="Basic residues" evidence="1">
    <location>
        <begin position="457"/>
        <end position="474"/>
    </location>
</feature>
<dbReference type="EMBL" id="FLUV01000513">
    <property type="protein sequence ID" value="SBW19323.1"/>
    <property type="molecule type" value="Genomic_DNA"/>
</dbReference>
<gene>
    <name evidence="3" type="ORF">FDG2_1226</name>
</gene>
<feature type="transmembrane region" description="Helical" evidence="2">
    <location>
        <begin position="376"/>
        <end position="397"/>
    </location>
</feature>
<name>A0A1C3NV79_9ACTN</name>
<feature type="transmembrane region" description="Helical" evidence="2">
    <location>
        <begin position="245"/>
        <end position="263"/>
    </location>
</feature>